<dbReference type="PROSITE" id="PS51176">
    <property type="entry name" value="PDH_ADH"/>
    <property type="match status" value="1"/>
</dbReference>
<dbReference type="Gene3D" id="1.10.3660.10">
    <property type="entry name" value="6-phosphogluconate dehydrogenase C-terminal like domain"/>
    <property type="match status" value="1"/>
</dbReference>
<keyword evidence="8" id="KW-0028">Amino-acid biosynthesis</keyword>
<evidence type="ECO:0000256" key="5">
    <source>
        <dbReference type="ARBA" id="ARBA00022498"/>
    </source>
</evidence>
<keyword evidence="6 13" id="KW-0560">Oxidoreductase</keyword>
<dbReference type="Pfam" id="PF01842">
    <property type="entry name" value="ACT"/>
    <property type="match status" value="1"/>
</dbReference>
<dbReference type="InterPro" id="IPR008927">
    <property type="entry name" value="6-PGluconate_DH-like_C_sf"/>
</dbReference>
<comment type="similarity">
    <text evidence="2">Belongs to the prephenate/arogenate dehydrogenase family.</text>
</comment>
<sequence>MEPVPDPYPHHGRQSAAERSVHRRAGAGTRRIGGARPGMTTIAIVGVGLIGGSLALCFKGQPGMRVVGYSPRASSVRKYMERGVVDHATTSLKEAAEAADILFLCVPVGRLEAYLLELGQLQLRPGCIITDVGSTKASVSACAARLELGEACFIGGHPMAGSERSGVEAASAHLFENAYYVLTPQPDAPESAVERLTALLRLTKAHIVRMDAGVHDEVVGAISHLPHMIAAALVNQVRGYHAQDPIYGSLAAGGFRDITRIASADPVVWRDILLNNKQVLLRLLGDWNHEVASFARMLEQDDAEAIEASFRSAGEFRGQLPERRKGMIHSLYECYVDVPDHPGIIGSITTELGKHRVNLSNIQIIESREDVPGVLRLSFREQQDLDAATQLLESSGYAVHF</sequence>
<dbReference type="Pfam" id="PF02153">
    <property type="entry name" value="PDH_N"/>
    <property type="match status" value="1"/>
</dbReference>
<dbReference type="Proteomes" id="UP000621560">
    <property type="component" value="Unassembled WGS sequence"/>
</dbReference>
<accession>A0A927BSV6</accession>
<evidence type="ECO:0000259" key="11">
    <source>
        <dbReference type="PROSITE" id="PS51176"/>
    </source>
</evidence>
<keyword evidence="5" id="KW-0827">Tyrosine biosynthesis</keyword>
<dbReference type="EC" id="1.3.1.12" evidence="3"/>
<dbReference type="PANTHER" id="PTHR21363:SF0">
    <property type="entry name" value="PREPHENATE DEHYDROGENASE [NADP(+)]"/>
    <property type="match status" value="1"/>
</dbReference>
<dbReference type="InterPro" id="IPR003099">
    <property type="entry name" value="Prephen_DH"/>
</dbReference>
<evidence type="ECO:0000256" key="10">
    <source>
        <dbReference type="SAM" id="MobiDB-lite"/>
    </source>
</evidence>
<proteinExistence type="inferred from homology"/>
<dbReference type="FunFam" id="3.40.50.720:FF:000208">
    <property type="entry name" value="Prephenate dehydrogenase"/>
    <property type="match status" value="1"/>
</dbReference>
<comment type="catalytic activity">
    <reaction evidence="9">
        <text>prephenate + NAD(+) = 3-(4-hydroxyphenyl)pyruvate + CO2 + NADH</text>
        <dbReference type="Rhea" id="RHEA:13869"/>
        <dbReference type="ChEBI" id="CHEBI:16526"/>
        <dbReference type="ChEBI" id="CHEBI:29934"/>
        <dbReference type="ChEBI" id="CHEBI:36242"/>
        <dbReference type="ChEBI" id="CHEBI:57540"/>
        <dbReference type="ChEBI" id="CHEBI:57945"/>
        <dbReference type="EC" id="1.3.1.12"/>
    </reaction>
</comment>
<evidence type="ECO:0000256" key="1">
    <source>
        <dbReference type="ARBA" id="ARBA00005067"/>
    </source>
</evidence>
<keyword evidence="14" id="KW-1185">Reference proteome</keyword>
<evidence type="ECO:0000256" key="2">
    <source>
        <dbReference type="ARBA" id="ARBA00007964"/>
    </source>
</evidence>
<protein>
    <recommendedName>
        <fullName evidence="4">Prephenate dehydrogenase</fullName>
        <ecNumber evidence="3">1.3.1.12</ecNumber>
    </recommendedName>
</protein>
<evidence type="ECO:0000259" key="12">
    <source>
        <dbReference type="PROSITE" id="PS51671"/>
    </source>
</evidence>
<evidence type="ECO:0000313" key="14">
    <source>
        <dbReference type="Proteomes" id="UP000621560"/>
    </source>
</evidence>
<evidence type="ECO:0000256" key="3">
    <source>
        <dbReference type="ARBA" id="ARBA00012068"/>
    </source>
</evidence>
<dbReference type="GO" id="GO:0006571">
    <property type="term" value="P:tyrosine biosynthetic process"/>
    <property type="evidence" value="ECO:0007669"/>
    <property type="project" value="UniProtKB-KW"/>
</dbReference>
<evidence type="ECO:0000256" key="9">
    <source>
        <dbReference type="ARBA" id="ARBA00049260"/>
    </source>
</evidence>
<evidence type="ECO:0000256" key="4">
    <source>
        <dbReference type="ARBA" id="ARBA00016891"/>
    </source>
</evidence>
<dbReference type="Gene3D" id="3.30.70.260">
    <property type="match status" value="1"/>
</dbReference>
<feature type="region of interest" description="Disordered" evidence="10">
    <location>
        <begin position="1"/>
        <end position="34"/>
    </location>
</feature>
<keyword evidence="7" id="KW-0520">NAD</keyword>
<dbReference type="InterPro" id="IPR046825">
    <property type="entry name" value="PDH_C"/>
</dbReference>
<dbReference type="CDD" id="cd04909">
    <property type="entry name" value="ACT_PDH-BS"/>
    <property type="match status" value="1"/>
</dbReference>
<dbReference type="PROSITE" id="PS51671">
    <property type="entry name" value="ACT"/>
    <property type="match status" value="1"/>
</dbReference>
<dbReference type="EMBL" id="JACXIZ010000014">
    <property type="protein sequence ID" value="MBD2845150.1"/>
    <property type="molecule type" value="Genomic_DNA"/>
</dbReference>
<comment type="pathway">
    <text evidence="1">Amino-acid biosynthesis; L-tyrosine biosynthesis; (4-hydroxyphenyl)pyruvate from prephenate (NAD(+) route): step 1/1.</text>
</comment>
<organism evidence="13 14">
    <name type="scientific">Paenibacillus sabuli</name>
    <dbReference type="NCBI Taxonomy" id="2772509"/>
    <lineage>
        <taxon>Bacteria</taxon>
        <taxon>Bacillati</taxon>
        <taxon>Bacillota</taxon>
        <taxon>Bacilli</taxon>
        <taxon>Bacillales</taxon>
        <taxon>Paenibacillaceae</taxon>
        <taxon>Paenibacillus</taxon>
    </lineage>
</organism>
<feature type="domain" description="ACT" evidence="12">
    <location>
        <begin position="333"/>
        <end position="401"/>
    </location>
</feature>
<dbReference type="Pfam" id="PF20463">
    <property type="entry name" value="PDH_C"/>
    <property type="match status" value="1"/>
</dbReference>
<dbReference type="SUPFAM" id="SSF55021">
    <property type="entry name" value="ACT-like"/>
    <property type="match status" value="1"/>
</dbReference>
<dbReference type="GO" id="GO:0070403">
    <property type="term" value="F:NAD+ binding"/>
    <property type="evidence" value="ECO:0007669"/>
    <property type="project" value="InterPro"/>
</dbReference>
<dbReference type="NCBIfam" id="NF005107">
    <property type="entry name" value="PRK06545.1-5"/>
    <property type="match status" value="1"/>
</dbReference>
<dbReference type="InterPro" id="IPR036291">
    <property type="entry name" value="NAD(P)-bd_dom_sf"/>
</dbReference>
<dbReference type="InterPro" id="IPR046826">
    <property type="entry name" value="PDH_N"/>
</dbReference>
<dbReference type="SUPFAM" id="SSF48179">
    <property type="entry name" value="6-phosphogluconate dehydrogenase C-terminal domain-like"/>
    <property type="match status" value="1"/>
</dbReference>
<evidence type="ECO:0000256" key="6">
    <source>
        <dbReference type="ARBA" id="ARBA00023002"/>
    </source>
</evidence>
<dbReference type="Gene3D" id="3.40.50.720">
    <property type="entry name" value="NAD(P)-binding Rossmann-like Domain"/>
    <property type="match status" value="1"/>
</dbReference>
<comment type="caution">
    <text evidence="13">The sequence shown here is derived from an EMBL/GenBank/DDBJ whole genome shotgun (WGS) entry which is preliminary data.</text>
</comment>
<dbReference type="GO" id="GO:0004665">
    <property type="term" value="F:prephenate dehydrogenase (NADP+) activity"/>
    <property type="evidence" value="ECO:0007669"/>
    <property type="project" value="InterPro"/>
</dbReference>
<reference evidence="13" key="1">
    <citation type="submission" date="2020-09" db="EMBL/GenBank/DDBJ databases">
        <title>A novel bacterium of genus Paenibacillus, isolated from South China Sea.</title>
        <authorList>
            <person name="Huang H."/>
            <person name="Mo K."/>
            <person name="Hu Y."/>
        </authorList>
    </citation>
    <scope>NUCLEOTIDE SEQUENCE</scope>
    <source>
        <strain evidence="13">IB182496</strain>
    </source>
</reference>
<dbReference type="GO" id="GO:0008977">
    <property type="term" value="F:prephenate dehydrogenase (NAD+) activity"/>
    <property type="evidence" value="ECO:0007669"/>
    <property type="project" value="UniProtKB-EC"/>
</dbReference>
<dbReference type="AlphaFoldDB" id="A0A927BSV6"/>
<evidence type="ECO:0000256" key="7">
    <source>
        <dbReference type="ARBA" id="ARBA00023027"/>
    </source>
</evidence>
<dbReference type="InterPro" id="IPR002912">
    <property type="entry name" value="ACT_dom"/>
</dbReference>
<evidence type="ECO:0000313" key="13">
    <source>
        <dbReference type="EMBL" id="MBD2845150.1"/>
    </source>
</evidence>
<dbReference type="InterPro" id="IPR045865">
    <property type="entry name" value="ACT-like_dom_sf"/>
</dbReference>
<gene>
    <name evidence="13" type="ORF">IDH44_08095</name>
</gene>
<dbReference type="InterPro" id="IPR050812">
    <property type="entry name" value="Preph/Arog_dehydrog"/>
</dbReference>
<feature type="domain" description="Prephenate/arogenate dehydrogenase" evidence="11">
    <location>
        <begin position="40"/>
        <end position="328"/>
    </location>
</feature>
<dbReference type="SUPFAM" id="SSF51735">
    <property type="entry name" value="NAD(P)-binding Rossmann-fold domains"/>
    <property type="match status" value="1"/>
</dbReference>
<name>A0A927BSV6_9BACL</name>
<keyword evidence="8" id="KW-0057">Aromatic amino acid biosynthesis</keyword>
<dbReference type="PANTHER" id="PTHR21363">
    <property type="entry name" value="PREPHENATE DEHYDROGENASE"/>
    <property type="match status" value="1"/>
</dbReference>
<evidence type="ECO:0000256" key="8">
    <source>
        <dbReference type="ARBA" id="ARBA00023141"/>
    </source>
</evidence>